<name>A0A4U6WD44_SETVI</name>
<keyword evidence="3" id="KW-1185">Reference proteome</keyword>
<dbReference type="AlphaFoldDB" id="A0A4U6WD44"/>
<sequence length="626" mass="69940">MEVPNVDLHPGLSFATKPSSPTKFSLLASFPRSRIKLTVDNVGFILQSVLGDSSTLFDVSEVDDWVFLFSIASKEVGLLVYDLAPMKYGVKLDQNQCSRCLASSHTKAACLRPIRCGLCFRLGHSATLMAYKFVNLTSFLPRGCQRQVVGFRKPMSRVILGAPRRNQADVAITHIELLPQQHVTFQSIRELLEAFLVNHKRVAIHPIQPCPLDQAFVRFHFVHDKDFLIGGGPHDYGQYRITFTEHNKGWNNKLITMNCEVCIMLLGFNIVDSWIKGEEFEGNFWTVQVEILSYRLLGAGPADEGQPPDDVDPNLFDFFGYGQPSNVVGANVPNVGVNAINQAENDDLGDIENQAQAEAVMDDDEPAVDHAVDHVQIIEGTDSSSSDEPPPANFNFEPVDVNVFIPQDNGQPLHMLQDEVNVNELLDGQLNQDDDNIQAHAVNADMQLGIVALKNSVTSQPTIEAYRYWAKHFSSGDMETQVQFPLSWANFFVAQLLNPMNYTWLKISYPRQLWILYSQSKLFSLTCHLNLLSPCPQFKVSSSAGPWSKALLQKVEEVKKSQKVPVDLIFSDEELRRSKRVTSHNKGFRNSGCNDKNCIGCSANPPHLSQEVIRNLGEAFCKVDSS</sequence>
<dbReference type="PANTHER" id="PTHR33075:SF7">
    <property type="entry name" value="OS02G0303350 PROTEIN"/>
    <property type="match status" value="1"/>
</dbReference>
<dbReference type="PANTHER" id="PTHR33075">
    <property type="entry name" value="OS02G0499800 PROTEIN"/>
    <property type="match status" value="1"/>
</dbReference>
<dbReference type="Proteomes" id="UP000298652">
    <property type="component" value="Chromosome 1"/>
</dbReference>
<evidence type="ECO:0000259" key="1">
    <source>
        <dbReference type="Pfam" id="PF24530"/>
    </source>
</evidence>
<evidence type="ECO:0000313" key="3">
    <source>
        <dbReference type="Proteomes" id="UP000298652"/>
    </source>
</evidence>
<organism evidence="2 3">
    <name type="scientific">Setaria viridis</name>
    <name type="common">Green bristlegrass</name>
    <name type="synonym">Setaria italica subsp. viridis</name>
    <dbReference type="NCBI Taxonomy" id="4556"/>
    <lineage>
        <taxon>Eukaryota</taxon>
        <taxon>Viridiplantae</taxon>
        <taxon>Streptophyta</taxon>
        <taxon>Embryophyta</taxon>
        <taxon>Tracheophyta</taxon>
        <taxon>Spermatophyta</taxon>
        <taxon>Magnoliopsida</taxon>
        <taxon>Liliopsida</taxon>
        <taxon>Poales</taxon>
        <taxon>Poaceae</taxon>
        <taxon>PACMAD clade</taxon>
        <taxon>Panicoideae</taxon>
        <taxon>Panicodae</taxon>
        <taxon>Paniceae</taxon>
        <taxon>Cenchrinae</taxon>
        <taxon>Setaria</taxon>
    </lineage>
</organism>
<dbReference type="EMBL" id="CM016552">
    <property type="protein sequence ID" value="TKW40005.1"/>
    <property type="molecule type" value="Genomic_DNA"/>
</dbReference>
<dbReference type="Pfam" id="PF24530">
    <property type="entry name" value="DUF7597"/>
    <property type="match status" value="1"/>
</dbReference>
<dbReference type="Gramene" id="TKW40005">
    <property type="protein sequence ID" value="TKW40005"/>
    <property type="gene ID" value="SEVIR_1G217300v2"/>
</dbReference>
<dbReference type="InterPro" id="IPR056018">
    <property type="entry name" value="DUF7597"/>
</dbReference>
<protein>
    <recommendedName>
        <fullName evidence="1">DUF7597 domain-containing protein</fullName>
    </recommendedName>
</protein>
<gene>
    <name evidence="2" type="ORF">SEVIR_1G217300v2</name>
</gene>
<reference evidence="2" key="1">
    <citation type="submission" date="2019-03" db="EMBL/GenBank/DDBJ databases">
        <title>WGS assembly of Setaria viridis.</title>
        <authorList>
            <person name="Huang P."/>
            <person name="Jenkins J."/>
            <person name="Grimwood J."/>
            <person name="Barry K."/>
            <person name="Healey A."/>
            <person name="Mamidi S."/>
            <person name="Sreedasyam A."/>
            <person name="Shu S."/>
            <person name="Feldman M."/>
            <person name="Wu J."/>
            <person name="Yu Y."/>
            <person name="Chen C."/>
            <person name="Johnson J."/>
            <person name="Rokhsar D."/>
            <person name="Baxter I."/>
            <person name="Schmutz J."/>
            <person name="Brutnell T."/>
            <person name="Kellogg E."/>
        </authorList>
    </citation>
    <scope>NUCLEOTIDE SEQUENCE [LARGE SCALE GENOMIC DNA]</scope>
</reference>
<accession>A0A4U6WD44</accession>
<evidence type="ECO:0000313" key="2">
    <source>
        <dbReference type="EMBL" id="TKW40005.1"/>
    </source>
</evidence>
<proteinExistence type="predicted"/>
<feature type="domain" description="DUF7597" evidence="1">
    <location>
        <begin position="135"/>
        <end position="252"/>
    </location>
</feature>